<feature type="non-terminal residue" evidence="2">
    <location>
        <position position="1022"/>
    </location>
</feature>
<comment type="caution">
    <text evidence="2">The sequence shown here is derived from an EMBL/GenBank/DDBJ whole genome shotgun (WGS) entry which is preliminary data.</text>
</comment>
<dbReference type="Pfam" id="PF00207">
    <property type="entry name" value="A2M"/>
    <property type="match status" value="1"/>
</dbReference>
<name>A0A5J4QL77_9ZZZZ</name>
<dbReference type="PANTHER" id="PTHR40094">
    <property type="entry name" value="ALPHA-2-MACROGLOBULIN HOMOLOG"/>
    <property type="match status" value="1"/>
</dbReference>
<dbReference type="InterPro" id="IPR051802">
    <property type="entry name" value="YfhM-like"/>
</dbReference>
<accession>A0A5J4QL77</accession>
<organism evidence="2">
    <name type="scientific">termite gut metagenome</name>
    <dbReference type="NCBI Taxonomy" id="433724"/>
    <lineage>
        <taxon>unclassified sequences</taxon>
        <taxon>metagenomes</taxon>
        <taxon>organismal metagenomes</taxon>
    </lineage>
</organism>
<dbReference type="GO" id="GO:0004866">
    <property type="term" value="F:endopeptidase inhibitor activity"/>
    <property type="evidence" value="ECO:0007669"/>
    <property type="project" value="InterPro"/>
</dbReference>
<proteinExistence type="predicted"/>
<protein>
    <recommendedName>
        <fullName evidence="1">Alpha-2-macroglobulin domain-containing protein</fullName>
    </recommendedName>
</protein>
<dbReference type="Gene3D" id="1.50.10.20">
    <property type="match status" value="1"/>
</dbReference>
<dbReference type="SUPFAM" id="SSF48239">
    <property type="entry name" value="Terpenoid cyclases/Protein prenyltransferases"/>
    <property type="match status" value="1"/>
</dbReference>
<evidence type="ECO:0000259" key="1">
    <source>
        <dbReference type="SMART" id="SM01360"/>
    </source>
</evidence>
<gene>
    <name evidence="2" type="ORF">EZS27_027818</name>
</gene>
<evidence type="ECO:0000313" key="2">
    <source>
        <dbReference type="EMBL" id="KAA6322657.1"/>
    </source>
</evidence>
<dbReference type="InterPro" id="IPR008930">
    <property type="entry name" value="Terpenoid_cyclase/PrenylTrfase"/>
</dbReference>
<dbReference type="SMART" id="SM01360">
    <property type="entry name" value="A2M"/>
    <property type="match status" value="1"/>
</dbReference>
<sequence length="1022" mass="114914">EKEVHTNEFGSFTTEFLLPSGGLNGEYELKTESGNALFRVEEYKRPAFDILFAVQEETFQLGDSLLVKGTVKTYNGVPVQNAPVRYTLTRQSYTGLRKLFTDKETLLASGNVMPDETGQFAIPLLLETTKPEEDKNSFFVYKIEATLTNEVGETQTSTTSITAGNYSLLLSAKINKLIGKEQPGMAVFSVVNLTDTPVNREGIYKLFPVTGAEKRVTASHPVYSGTFVSKKETSLSAWKSLPSGEYKLSLSVRDTQGRESVYEQEITLFSMNDTRPPVETKVGYYPLNTKFNASHPASFLFGTSEKDTYVFMDVFNGNRHLDSKTLLLSDSLMRFDYPYKEEYGGGLTVSFSFVKKGKLYQQQVDLEKRLPEKKLKITREVFRDKLSPGQKEEWKYIVKTPQGLPAVAEMLATLYDASLDKIWKNDQTLEVRYGFRLPFVNWTTEYVRNNYYSFWFPYTFLKTPEQVYDRLQTNLSIYKDEAVITGYGKPSKVTRKLSSAIRVRGGTNEITETETIANTSGVGSQGEVTGLRANFAETAFFYPQLHTNEKGEIVFSFTVPESLTRWNFRGYAHTKGMLTGIINGEAVTTKDFMLVANPPRFAREGDKTSIAAVLTNLTGKNLTGTVTFTLFDPMTEKIIAVQKQVFHTETEKTTGINFFFHADDKYKLLGCRFIAQSGEFSDGEQHLLLVLSNQERIVETIAMPVRGKEKREFSLQSLYNANSPTAVNRRLTIEFSGNPAWYALQALPVLSLPTEDNAVSLAAACYANTLAASVVKANPRIKTVFDTWKLQGGTEETFLSNLQKNQEIKNIWIEESPWLTGATNETEQIQRIATLFDLNRIQNKNHTALTKLRELQHADGSWAWYKGMKGSRYITEFVTKTLVRLSILTANSSDNEVQSMLQAAFAFLHKESVKEYQNMLQEEKESHTHIGISAAALQYLYLIALSEEKVPAGGDTQKAYSCFLKKASESLASQSLNEKAFSAVVLHKAGRINEANAFIASLKEYAVQTDEQGMHFAFNETP</sequence>
<dbReference type="InterPro" id="IPR001599">
    <property type="entry name" value="Macroglobln_a2"/>
</dbReference>
<dbReference type="EMBL" id="SNRY01002991">
    <property type="protein sequence ID" value="KAA6322657.1"/>
    <property type="molecule type" value="Genomic_DNA"/>
</dbReference>
<dbReference type="PANTHER" id="PTHR40094:SF1">
    <property type="entry name" value="UBIQUITIN DOMAIN-CONTAINING PROTEIN"/>
    <property type="match status" value="1"/>
</dbReference>
<feature type="domain" description="Alpha-2-macroglobulin" evidence="1">
    <location>
        <begin position="538"/>
        <end position="628"/>
    </location>
</feature>
<reference evidence="2" key="1">
    <citation type="submission" date="2019-03" db="EMBL/GenBank/DDBJ databases">
        <title>Single cell metagenomics reveals metabolic interactions within the superorganism composed of flagellate Streblomastix strix and complex community of Bacteroidetes bacteria on its surface.</title>
        <authorList>
            <person name="Treitli S.C."/>
            <person name="Kolisko M."/>
            <person name="Husnik F."/>
            <person name="Keeling P."/>
            <person name="Hampl V."/>
        </authorList>
    </citation>
    <scope>NUCLEOTIDE SEQUENCE</scope>
    <source>
        <strain evidence="2">STM</strain>
    </source>
</reference>
<feature type="non-terminal residue" evidence="2">
    <location>
        <position position="1"/>
    </location>
</feature>
<dbReference type="AlphaFoldDB" id="A0A5J4QL77"/>